<feature type="signal peptide" evidence="1">
    <location>
        <begin position="1"/>
        <end position="18"/>
    </location>
</feature>
<dbReference type="AlphaFoldDB" id="A0A0E1W6Z6"/>
<feature type="chain" id="PRO_5002388434" evidence="1">
    <location>
        <begin position="19"/>
        <end position="53"/>
    </location>
</feature>
<dbReference type="EMBL" id="CM000832">
    <property type="protein sequence ID" value="EET08189.1"/>
    <property type="molecule type" value="Genomic_DNA"/>
</dbReference>
<dbReference type="HOGENOM" id="CLU_3059436_0_0_4"/>
<organism evidence="2">
    <name type="scientific">Burkholderia pseudomallei 1710a</name>
    <dbReference type="NCBI Taxonomy" id="320371"/>
    <lineage>
        <taxon>Bacteria</taxon>
        <taxon>Pseudomonadati</taxon>
        <taxon>Pseudomonadota</taxon>
        <taxon>Betaproteobacteria</taxon>
        <taxon>Burkholderiales</taxon>
        <taxon>Burkholderiaceae</taxon>
        <taxon>Burkholderia</taxon>
        <taxon>pseudomallei group</taxon>
    </lineage>
</organism>
<reference evidence="2" key="1">
    <citation type="submission" date="2009-05" db="EMBL/GenBank/DDBJ databases">
        <authorList>
            <person name="Harkins D.M."/>
            <person name="DeShazer D."/>
            <person name="Woods D.E."/>
            <person name="Brinkac L.M."/>
            <person name="Brown K.A."/>
            <person name="Hung G.C."/>
            <person name="Tuanyok A."/>
            <person name="Zhang B."/>
            <person name="Nierman W.C."/>
        </authorList>
    </citation>
    <scope>NUCLEOTIDE SEQUENCE [LARGE SCALE GENOMIC DNA]</scope>
    <source>
        <strain evidence="2">1710a</strain>
    </source>
</reference>
<proteinExistence type="predicted"/>
<gene>
    <name evidence="2" type="ORF">BURPS1710A_4035</name>
</gene>
<evidence type="ECO:0000313" key="2">
    <source>
        <dbReference type="EMBL" id="EET08189.1"/>
    </source>
</evidence>
<sequence length="53" mass="5640">MRAAFLLLVARGGFALHAAASPAARLVRRAGARCATGLSVLRRGCRMIVRDMT</sequence>
<protein>
    <submittedName>
        <fullName evidence="2">Uncharacterized protein</fullName>
    </submittedName>
</protein>
<name>A0A0E1W6Z6_BURPE</name>
<accession>A0A0E1W6Z6</accession>
<evidence type="ECO:0000256" key="1">
    <source>
        <dbReference type="SAM" id="SignalP"/>
    </source>
</evidence>
<dbReference type="Proteomes" id="UP000001812">
    <property type="component" value="Chromosome I"/>
</dbReference>
<keyword evidence="1" id="KW-0732">Signal</keyword>